<comment type="caution">
    <text evidence="5">Lacks conserved residue(s) required for the propagation of feature annotation.</text>
</comment>
<comment type="similarity">
    <text evidence="1 5">Belongs to the peptidase S8 family.</text>
</comment>
<evidence type="ECO:0000256" key="2">
    <source>
        <dbReference type="ARBA" id="ARBA00022670"/>
    </source>
</evidence>
<feature type="domain" description="Peptidase S8/S53" evidence="6">
    <location>
        <begin position="1"/>
        <end position="110"/>
    </location>
</feature>
<dbReference type="Proteomes" id="UP000288716">
    <property type="component" value="Unassembled WGS sequence"/>
</dbReference>
<keyword evidence="3" id="KW-0378">Hydrolase</keyword>
<organism evidence="7 8">
    <name type="scientific">Leptotrombidium deliense</name>
    <dbReference type="NCBI Taxonomy" id="299467"/>
    <lineage>
        <taxon>Eukaryota</taxon>
        <taxon>Metazoa</taxon>
        <taxon>Ecdysozoa</taxon>
        <taxon>Arthropoda</taxon>
        <taxon>Chelicerata</taxon>
        <taxon>Arachnida</taxon>
        <taxon>Acari</taxon>
        <taxon>Acariformes</taxon>
        <taxon>Trombidiformes</taxon>
        <taxon>Prostigmata</taxon>
        <taxon>Anystina</taxon>
        <taxon>Parasitengona</taxon>
        <taxon>Trombiculoidea</taxon>
        <taxon>Trombiculidae</taxon>
        <taxon>Leptotrombidium</taxon>
    </lineage>
</organism>
<name>A0A443RSR6_9ACAR</name>
<evidence type="ECO:0000256" key="1">
    <source>
        <dbReference type="ARBA" id="ARBA00011073"/>
    </source>
</evidence>
<dbReference type="InterPro" id="IPR050131">
    <property type="entry name" value="Peptidase_S8_subtilisin-like"/>
</dbReference>
<dbReference type="VEuPathDB" id="VectorBase:LDEU013717"/>
<dbReference type="SUPFAM" id="SSF52743">
    <property type="entry name" value="Subtilisin-like"/>
    <property type="match status" value="1"/>
</dbReference>
<accession>A0A443RSR6</accession>
<gene>
    <name evidence="7" type="ORF">B4U80_09299</name>
</gene>
<evidence type="ECO:0000313" key="7">
    <source>
        <dbReference type="EMBL" id="RWS18323.1"/>
    </source>
</evidence>
<dbReference type="GO" id="GO:0006508">
    <property type="term" value="P:proteolysis"/>
    <property type="evidence" value="ECO:0007669"/>
    <property type="project" value="UniProtKB-KW"/>
</dbReference>
<dbReference type="InterPro" id="IPR000209">
    <property type="entry name" value="Peptidase_S8/S53_dom"/>
</dbReference>
<evidence type="ECO:0000313" key="8">
    <source>
        <dbReference type="Proteomes" id="UP000288716"/>
    </source>
</evidence>
<dbReference type="Pfam" id="PF00082">
    <property type="entry name" value="Peptidase_S8"/>
    <property type="match status" value="1"/>
</dbReference>
<dbReference type="GO" id="GO:0004252">
    <property type="term" value="F:serine-type endopeptidase activity"/>
    <property type="evidence" value="ECO:0007669"/>
    <property type="project" value="InterPro"/>
</dbReference>
<dbReference type="PANTHER" id="PTHR43806:SF58">
    <property type="entry name" value="ALKALINE PROTEASE 1-RELATED"/>
    <property type="match status" value="1"/>
</dbReference>
<proteinExistence type="inferred from homology"/>
<sequence length="126" mass="13301">MSLGGGSNTFVDDTVNLAYDNGKVVVVAAGNYAADSCLFSPARAPKAYTVAASDIMNKFAVFSNYGTCTDIIAPGVDCELAKAGTNQYITLSGTSMATPLVAGWAAIIEGKKRFNNPQKLIDYMDW</sequence>
<keyword evidence="4" id="KW-0720">Serine protease</keyword>
<reference evidence="7 8" key="1">
    <citation type="journal article" date="2018" name="Gigascience">
        <title>Genomes of trombidid mites reveal novel predicted allergens and laterally-transferred genes associated with secondary metabolism.</title>
        <authorList>
            <person name="Dong X."/>
            <person name="Chaisiri K."/>
            <person name="Xia D."/>
            <person name="Armstrong S.D."/>
            <person name="Fang Y."/>
            <person name="Donnelly M.J."/>
            <person name="Kadowaki T."/>
            <person name="McGarry J.W."/>
            <person name="Darby A.C."/>
            <person name="Makepeace B.L."/>
        </authorList>
    </citation>
    <scope>NUCLEOTIDE SEQUENCE [LARGE SCALE GENOMIC DNA]</scope>
    <source>
        <strain evidence="7">UoL-UT</strain>
    </source>
</reference>
<dbReference type="Gene3D" id="3.40.50.200">
    <property type="entry name" value="Peptidase S8/S53 domain"/>
    <property type="match status" value="1"/>
</dbReference>
<dbReference type="OrthoDB" id="206201at2759"/>
<keyword evidence="2" id="KW-0645">Protease</keyword>
<comment type="caution">
    <text evidence="7">The sequence shown here is derived from an EMBL/GenBank/DDBJ whole genome shotgun (WGS) entry which is preliminary data.</text>
</comment>
<dbReference type="InterPro" id="IPR036852">
    <property type="entry name" value="Peptidase_S8/S53_dom_sf"/>
</dbReference>
<dbReference type="GO" id="GO:0005615">
    <property type="term" value="C:extracellular space"/>
    <property type="evidence" value="ECO:0007669"/>
    <property type="project" value="TreeGrafter"/>
</dbReference>
<dbReference type="PROSITE" id="PS00138">
    <property type="entry name" value="SUBTILASE_SER"/>
    <property type="match status" value="1"/>
</dbReference>
<dbReference type="EMBL" id="NCKV01041486">
    <property type="protein sequence ID" value="RWS18323.1"/>
    <property type="molecule type" value="Genomic_DNA"/>
</dbReference>
<evidence type="ECO:0000256" key="5">
    <source>
        <dbReference type="PROSITE-ProRule" id="PRU01240"/>
    </source>
</evidence>
<evidence type="ECO:0000259" key="6">
    <source>
        <dbReference type="Pfam" id="PF00082"/>
    </source>
</evidence>
<keyword evidence="8" id="KW-1185">Reference proteome</keyword>
<protein>
    <recommendedName>
        <fullName evidence="6">Peptidase S8/S53 domain-containing protein</fullName>
    </recommendedName>
</protein>
<evidence type="ECO:0000256" key="3">
    <source>
        <dbReference type="ARBA" id="ARBA00022801"/>
    </source>
</evidence>
<dbReference type="InterPro" id="IPR023828">
    <property type="entry name" value="Peptidase_S8_Ser-AS"/>
</dbReference>
<dbReference type="AlphaFoldDB" id="A0A443RSR6"/>
<dbReference type="PROSITE" id="PS51892">
    <property type="entry name" value="SUBTILASE"/>
    <property type="match status" value="1"/>
</dbReference>
<dbReference type="PANTHER" id="PTHR43806">
    <property type="entry name" value="PEPTIDASE S8"/>
    <property type="match status" value="1"/>
</dbReference>
<dbReference type="STRING" id="299467.A0A443RSR6"/>
<feature type="non-terminal residue" evidence="7">
    <location>
        <position position="126"/>
    </location>
</feature>
<evidence type="ECO:0000256" key="4">
    <source>
        <dbReference type="ARBA" id="ARBA00022825"/>
    </source>
</evidence>